<dbReference type="RefSeq" id="WP_141609241.1">
    <property type="nucleotide sequence ID" value="NZ_VIGC02000006.1"/>
</dbReference>
<dbReference type="Gene3D" id="3.40.50.150">
    <property type="entry name" value="Vaccinia Virus protein VP39"/>
    <property type="match status" value="1"/>
</dbReference>
<dbReference type="PANTHER" id="PTHR37524">
    <property type="entry name" value="RIBOSOMAL RNA LARGE SUBUNIT METHYLTRANSFERASE M"/>
    <property type="match status" value="1"/>
</dbReference>
<protein>
    <submittedName>
        <fullName evidence="2">Methyltransferase domain-containing protein</fullName>
    </submittedName>
</protein>
<accession>A0A540VJC8</accession>
<dbReference type="OrthoDB" id="154490at2"/>
<dbReference type="Pfam" id="PF01728">
    <property type="entry name" value="FtsJ"/>
    <property type="match status" value="1"/>
</dbReference>
<sequence length="353" mass="38849">MHATPETTQLILTADPDFVDLAQEELQQADPQAQVTDALAPGVLLVHTGRPFQELAAAWQAAPPIFVRHICPVHVSLPLQGDTGDLETLALYVAGELAPWMDPALPFSVQTRVLGPLPYKPFDVNSRLAETVQEVAGAPLDVRAPVQVLSVVCVAGEGGVAPRAYLGLSLAAENLSDWAGGMRRFSREPDQISRSEFKLLEALEVFQIPLTPRGVALDLGAAPGGWTRVLRQHQQYVTAVDPGELDPRLAADPAVRHKRMTAQAYLADDPDRFDIIVNDMRMDARDSARLMVAYARQLYPDGWALMTLKLPARGRRQVLDHALKILRRAYTVAGARQLFHNRSEITVYLRPRS</sequence>
<comment type="caution">
    <text evidence="2">The sequence shown here is derived from an EMBL/GenBank/DDBJ whole genome shotgun (WGS) entry which is preliminary data.</text>
</comment>
<keyword evidence="2" id="KW-0489">Methyltransferase</keyword>
<reference evidence="2 3" key="1">
    <citation type="submission" date="2019-06" db="EMBL/GenBank/DDBJ databases">
        <title>Genome sequence of Litorilinea aerophila BAA-2444.</title>
        <authorList>
            <person name="Maclea K.S."/>
            <person name="Maurais E.G."/>
            <person name="Iannazzi L.C."/>
        </authorList>
    </citation>
    <scope>NUCLEOTIDE SEQUENCE [LARGE SCALE GENOMIC DNA]</scope>
    <source>
        <strain evidence="2 3">ATCC BAA-2444</strain>
    </source>
</reference>
<gene>
    <name evidence="2" type="ORF">FKZ61_05730</name>
</gene>
<evidence type="ECO:0000313" key="2">
    <source>
        <dbReference type="EMBL" id="TQE96869.1"/>
    </source>
</evidence>
<evidence type="ECO:0000313" key="3">
    <source>
        <dbReference type="Proteomes" id="UP000317371"/>
    </source>
</evidence>
<dbReference type="Proteomes" id="UP000317371">
    <property type="component" value="Unassembled WGS sequence"/>
</dbReference>
<evidence type="ECO:0000259" key="1">
    <source>
        <dbReference type="Pfam" id="PF01728"/>
    </source>
</evidence>
<dbReference type="EMBL" id="VIGC01000006">
    <property type="protein sequence ID" value="TQE96869.1"/>
    <property type="molecule type" value="Genomic_DNA"/>
</dbReference>
<name>A0A540VJC8_9CHLR</name>
<dbReference type="AlphaFoldDB" id="A0A540VJC8"/>
<dbReference type="PANTHER" id="PTHR37524:SF2">
    <property type="entry name" value="RIBOSOMAL RNA METHYLTRANSFERASE FTSJ DOMAIN-CONTAINING PROTEIN"/>
    <property type="match status" value="1"/>
</dbReference>
<dbReference type="GO" id="GO:0032259">
    <property type="term" value="P:methylation"/>
    <property type="evidence" value="ECO:0007669"/>
    <property type="project" value="UniProtKB-KW"/>
</dbReference>
<dbReference type="GO" id="GO:0008168">
    <property type="term" value="F:methyltransferase activity"/>
    <property type="evidence" value="ECO:0007669"/>
    <property type="project" value="UniProtKB-KW"/>
</dbReference>
<dbReference type="SUPFAM" id="SSF53335">
    <property type="entry name" value="S-adenosyl-L-methionine-dependent methyltransferases"/>
    <property type="match status" value="1"/>
</dbReference>
<dbReference type="InterPro" id="IPR029063">
    <property type="entry name" value="SAM-dependent_MTases_sf"/>
</dbReference>
<dbReference type="InterPro" id="IPR002877">
    <property type="entry name" value="RNA_MeTrfase_FtsJ_dom"/>
</dbReference>
<dbReference type="InParanoid" id="A0A540VJC8"/>
<proteinExistence type="predicted"/>
<feature type="domain" description="Ribosomal RNA methyltransferase FtsJ" evidence="1">
    <location>
        <begin position="193"/>
        <end position="283"/>
    </location>
</feature>
<keyword evidence="3" id="KW-1185">Reference proteome</keyword>
<dbReference type="Gene3D" id="3.30.2130.30">
    <property type="match status" value="1"/>
</dbReference>
<keyword evidence="2" id="KW-0808">Transferase</keyword>
<organism evidence="2 3">
    <name type="scientific">Litorilinea aerophila</name>
    <dbReference type="NCBI Taxonomy" id="1204385"/>
    <lineage>
        <taxon>Bacteria</taxon>
        <taxon>Bacillati</taxon>
        <taxon>Chloroflexota</taxon>
        <taxon>Caldilineae</taxon>
        <taxon>Caldilineales</taxon>
        <taxon>Caldilineaceae</taxon>
        <taxon>Litorilinea</taxon>
    </lineage>
</organism>